<dbReference type="EMBL" id="AP014936">
    <property type="protein sequence ID" value="BAU48228.1"/>
    <property type="molecule type" value="Genomic_DNA"/>
</dbReference>
<gene>
    <name evidence="2" type="ORF">SVA_1668</name>
</gene>
<dbReference type="KEGG" id="sva:SVA_1668"/>
<name>A0A1B4V3X4_9GAMM</name>
<dbReference type="InterPro" id="IPR032314">
    <property type="entry name" value="DUF4845"/>
</dbReference>
<organism evidence="2 3">
    <name type="scientific">Sulfurifustis variabilis</name>
    <dbReference type="NCBI Taxonomy" id="1675686"/>
    <lineage>
        <taxon>Bacteria</taxon>
        <taxon>Pseudomonadati</taxon>
        <taxon>Pseudomonadota</taxon>
        <taxon>Gammaproteobacteria</taxon>
        <taxon>Acidiferrobacterales</taxon>
        <taxon>Acidiferrobacteraceae</taxon>
        <taxon>Sulfurifustis</taxon>
    </lineage>
</organism>
<keyword evidence="1" id="KW-0812">Transmembrane</keyword>
<proteinExistence type="predicted"/>
<protein>
    <submittedName>
        <fullName evidence="2">Membrane protein</fullName>
    </submittedName>
</protein>
<keyword evidence="1" id="KW-1133">Transmembrane helix</keyword>
<keyword evidence="1" id="KW-0472">Membrane</keyword>
<dbReference type="Pfam" id="PF16137">
    <property type="entry name" value="DUF4845"/>
    <property type="match status" value="1"/>
</dbReference>
<keyword evidence="3" id="KW-1185">Reference proteome</keyword>
<dbReference type="Proteomes" id="UP000218899">
    <property type="component" value="Chromosome"/>
</dbReference>
<dbReference type="RefSeq" id="WP_169924024.1">
    <property type="nucleotide sequence ID" value="NZ_AP014936.1"/>
</dbReference>
<evidence type="ECO:0000313" key="2">
    <source>
        <dbReference type="EMBL" id="BAU48228.1"/>
    </source>
</evidence>
<evidence type="ECO:0000313" key="3">
    <source>
        <dbReference type="Proteomes" id="UP000218899"/>
    </source>
</evidence>
<accession>A0A1B4V3X4</accession>
<evidence type="ECO:0000256" key="1">
    <source>
        <dbReference type="SAM" id="Phobius"/>
    </source>
</evidence>
<sequence>MRAGQKGMTLWGTSFVLAVLGIAVFLILKLFPVYMQDFKVDKALQGVVDEPGAGAMTKPEVVEALYKRFIVDDIEHVKPEQHLTVEQNGKNKIYRLEYEAVVPLFHNVSALIEFQHMQEVRAD</sequence>
<feature type="transmembrane region" description="Helical" evidence="1">
    <location>
        <begin position="12"/>
        <end position="31"/>
    </location>
</feature>
<dbReference type="AlphaFoldDB" id="A0A1B4V3X4"/>
<reference evidence="2 3" key="1">
    <citation type="submission" date="2015-08" db="EMBL/GenBank/DDBJ databases">
        <title>Complete genome sequence of Sulfurifustis variabilis.</title>
        <authorList>
            <person name="Miura A."/>
            <person name="Kojima H."/>
            <person name="Fukui M."/>
        </authorList>
    </citation>
    <scope>NUCLEOTIDE SEQUENCE [LARGE SCALE GENOMIC DNA]</scope>
    <source>
        <strain evidence="3">skN76</strain>
    </source>
</reference>